<organism evidence="3 4">
    <name type="scientific">Dictyocaulus viviparus</name>
    <name type="common">Bovine lungworm</name>
    <dbReference type="NCBI Taxonomy" id="29172"/>
    <lineage>
        <taxon>Eukaryota</taxon>
        <taxon>Metazoa</taxon>
        <taxon>Ecdysozoa</taxon>
        <taxon>Nematoda</taxon>
        <taxon>Chromadorea</taxon>
        <taxon>Rhabditida</taxon>
        <taxon>Rhabditina</taxon>
        <taxon>Rhabditomorpha</taxon>
        <taxon>Strongyloidea</taxon>
        <taxon>Metastrongylidae</taxon>
        <taxon>Dictyocaulus</taxon>
    </lineage>
</organism>
<dbReference type="SUPFAM" id="SSF54106">
    <property type="entry name" value="LysM domain"/>
    <property type="match status" value="1"/>
</dbReference>
<evidence type="ECO:0000256" key="1">
    <source>
        <dbReference type="SAM" id="MobiDB-lite"/>
    </source>
</evidence>
<feature type="region of interest" description="Disordered" evidence="1">
    <location>
        <begin position="231"/>
        <end position="260"/>
    </location>
</feature>
<proteinExistence type="predicted"/>
<dbReference type="InterPro" id="IPR018392">
    <property type="entry name" value="LysM"/>
</dbReference>
<name>A0A0D8XBL7_DICVI</name>
<dbReference type="CDD" id="cd00118">
    <property type="entry name" value="LysM"/>
    <property type="match status" value="1"/>
</dbReference>
<evidence type="ECO:0000313" key="4">
    <source>
        <dbReference type="Proteomes" id="UP000053766"/>
    </source>
</evidence>
<feature type="region of interest" description="Disordered" evidence="1">
    <location>
        <begin position="198"/>
        <end position="217"/>
    </location>
</feature>
<gene>
    <name evidence="3" type="ORF">DICVIV_12985</name>
</gene>
<sequence>MDYIVTGIDSLESIAASHDCTVGELMKLNRMSSRMVFPGQKILVPQPLTESVDSESRTTSMQEVGYQFAGVENAGYELFSVDGIRKGPGGAVPAQHQRLSILTKTRSAPLPVNNEVDSDCLQRFLKIKVKQITESDGTVSGTLLVTPNCLMFDPDVSHPLVKENGQDLYGMVANIEEIVSVSVYKDISALTRDKLDTREDISETNTQEITPNLMQGDTTTDSEFELQLVSAHPPKQDTVSRPSNIEGSERSQLEQKKNSGKFAMDVSNETCLSSINEESQNLNSPSDHHCIQRNDDKTCIGVAQVYIRQRSPSSRTSPSLCDEEEQSRSCPEIGPNRAQHSKFGSNFSSNVARRSFGKLGRTLSARARSIQGTVTQGTKQVAQGVVSHTKIAAGGFYLDSLQTGLETGVKAMGEAANVAACQAKAAADAVAAVPGRMVDMGTSLVSDSINGMQDIFKVDVEEHRTESQLKREQSLATLEDLKQRTQRARDDSIARNRQNMLNILGYY</sequence>
<feature type="compositionally biased region" description="Polar residues" evidence="1">
    <location>
        <begin position="237"/>
        <end position="246"/>
    </location>
</feature>
<feature type="compositionally biased region" description="Low complexity" evidence="1">
    <location>
        <begin position="310"/>
        <end position="319"/>
    </location>
</feature>
<dbReference type="Proteomes" id="UP000053766">
    <property type="component" value="Unassembled WGS sequence"/>
</dbReference>
<reference evidence="3 4" key="1">
    <citation type="submission" date="2013-11" db="EMBL/GenBank/DDBJ databases">
        <title>Draft genome of the bovine lungworm Dictyocaulus viviparus.</title>
        <authorList>
            <person name="Mitreva M."/>
        </authorList>
    </citation>
    <scope>NUCLEOTIDE SEQUENCE [LARGE SCALE GENOMIC DNA]</scope>
    <source>
        <strain evidence="3 4">HannoverDv2000</strain>
    </source>
</reference>
<dbReference type="EMBL" id="KN716921">
    <property type="protein sequence ID" value="KJH41049.1"/>
    <property type="molecule type" value="Genomic_DNA"/>
</dbReference>
<dbReference type="AlphaFoldDB" id="A0A0D8XBL7"/>
<keyword evidence="4" id="KW-1185">Reference proteome</keyword>
<feature type="compositionally biased region" description="Polar residues" evidence="1">
    <location>
        <begin position="203"/>
        <end position="217"/>
    </location>
</feature>
<dbReference type="InterPro" id="IPR036779">
    <property type="entry name" value="LysM_dom_sf"/>
</dbReference>
<feature type="compositionally biased region" description="Basic and acidic residues" evidence="1">
    <location>
        <begin position="247"/>
        <end position="257"/>
    </location>
</feature>
<evidence type="ECO:0000259" key="2">
    <source>
        <dbReference type="PROSITE" id="PS51782"/>
    </source>
</evidence>
<dbReference type="Pfam" id="PF01476">
    <property type="entry name" value="LysM"/>
    <property type="match status" value="1"/>
</dbReference>
<dbReference type="SMART" id="SM00257">
    <property type="entry name" value="LysM"/>
    <property type="match status" value="1"/>
</dbReference>
<dbReference type="PROSITE" id="PS51782">
    <property type="entry name" value="LYSM"/>
    <property type="match status" value="1"/>
</dbReference>
<dbReference type="OrthoDB" id="26679at2759"/>
<feature type="region of interest" description="Disordered" evidence="1">
    <location>
        <begin position="310"/>
        <end position="345"/>
    </location>
</feature>
<dbReference type="Gene3D" id="3.10.350.10">
    <property type="entry name" value="LysM domain"/>
    <property type="match status" value="1"/>
</dbReference>
<evidence type="ECO:0000313" key="3">
    <source>
        <dbReference type="EMBL" id="KJH41049.1"/>
    </source>
</evidence>
<dbReference type="STRING" id="29172.A0A0D8XBL7"/>
<accession>A0A0D8XBL7</accession>
<protein>
    <submittedName>
        <fullName evidence="3">LysM domain protein</fullName>
    </submittedName>
</protein>
<reference evidence="4" key="2">
    <citation type="journal article" date="2016" name="Sci. Rep.">
        <title>Dictyocaulus viviparus genome, variome and transcriptome elucidate lungworm biology and support future intervention.</title>
        <authorList>
            <person name="McNulty S.N."/>
            <person name="Strube C."/>
            <person name="Rosa B.A."/>
            <person name="Martin J.C."/>
            <person name="Tyagi R."/>
            <person name="Choi Y.J."/>
            <person name="Wang Q."/>
            <person name="Hallsworth Pepin K."/>
            <person name="Zhang X."/>
            <person name="Ozersky P."/>
            <person name="Wilson R.K."/>
            <person name="Sternberg P.W."/>
            <person name="Gasser R.B."/>
            <person name="Mitreva M."/>
        </authorList>
    </citation>
    <scope>NUCLEOTIDE SEQUENCE [LARGE SCALE GENOMIC DNA]</scope>
    <source>
        <strain evidence="4">HannoverDv2000</strain>
    </source>
</reference>
<feature type="domain" description="LysM" evidence="2">
    <location>
        <begin position="1"/>
        <end position="44"/>
    </location>
</feature>